<dbReference type="EMBL" id="DABBJX010000020">
    <property type="protein sequence ID" value="HAH4525786.1"/>
    <property type="molecule type" value="Genomic_DNA"/>
</dbReference>
<reference evidence="2" key="1">
    <citation type="journal article" date="2018" name="Genome Biol.">
        <title>SKESA: strategic k-mer extension for scrupulous assemblies.</title>
        <authorList>
            <person name="Souvorov A."/>
            <person name="Agarwala R."/>
            <person name="Lipman D.J."/>
        </authorList>
    </citation>
    <scope>NUCLEOTIDE SEQUENCE [LARGE SCALE GENOMIC DNA]</scope>
    <source>
        <strain evidence="2">C0382</strain>
        <strain evidence="1">EC00763</strain>
    </source>
</reference>
<evidence type="ECO:0000313" key="4">
    <source>
        <dbReference type="Proteomes" id="UP000288730"/>
    </source>
</evidence>
<comment type="caution">
    <text evidence="2">The sequence shown here is derived from an EMBL/GenBank/DDBJ whole genome shotgun (WGS) entry which is preliminary data.</text>
</comment>
<evidence type="ECO:0000313" key="3">
    <source>
        <dbReference type="EMBL" id="RXD17661.1"/>
    </source>
</evidence>
<dbReference type="Proteomes" id="UP000288730">
    <property type="component" value="Unassembled WGS sequence"/>
</dbReference>
<protein>
    <submittedName>
        <fullName evidence="2">Uncharacterized protein</fullName>
    </submittedName>
</protein>
<proteinExistence type="predicted"/>
<dbReference type="AlphaFoldDB" id="A0A061YFL2"/>
<dbReference type="EMBL" id="DABCJL010000002">
    <property type="protein sequence ID" value="HAH7767984.1"/>
    <property type="molecule type" value="Genomic_DNA"/>
</dbReference>
<accession>A0A061YFL2</accession>
<reference evidence="2" key="3">
    <citation type="submission" date="2020-01" db="EMBL/GenBank/DDBJ databases">
        <authorList>
            <consortium name="NCBI Pathogen Detection Project"/>
        </authorList>
    </citation>
    <scope>NUCLEOTIDE SEQUENCE</scope>
    <source>
        <strain evidence="2">C0382</strain>
        <strain evidence="1">EC00763</strain>
    </source>
</reference>
<organism evidence="2">
    <name type="scientific">Escherichia coli</name>
    <dbReference type="NCBI Taxonomy" id="562"/>
    <lineage>
        <taxon>Bacteria</taxon>
        <taxon>Pseudomonadati</taxon>
        <taxon>Pseudomonadota</taxon>
        <taxon>Gammaproteobacteria</taxon>
        <taxon>Enterobacterales</taxon>
        <taxon>Enterobacteriaceae</taxon>
        <taxon>Escherichia</taxon>
    </lineage>
</organism>
<name>A0A061YFL2_ECOLX</name>
<gene>
    <name evidence="3" type="ORF">EPS76_03905</name>
    <name evidence="1" type="ORF">GRC73_17555</name>
    <name evidence="2" type="ORF">HIE29_001371</name>
</gene>
<sequence>MSTEKDYPVKIPKWVYDRITEITDYVVGDTQWAVTRRQTVRWFLAHIWLETDDDGWTICTVRDIRSSYASLLGQCEISYQGECFMSTLTDFLPTLSDIEFRAGKASKDPEKRRASAWRFNPLLPVCDESARGKLNLVDLDTGESVSFRALLQGNGKAPGHAIDVEKRQTALKQTEKDFLAKVGRGRMSIQFVKELRSREPDHYYRAGIRSLNHLYNGRIEGQYVTYDHHYRLTFGGRYYDQAFQNLPNEFKAKFRTGLLNYDIEACNLACLNHLFRQYDVDYRVKSSIYKTMMEHTGLTRKQCKQMVHTTTYRIGRVTIGVNDGLGAKVYGWCGNSKKKALKILRWWNRYISPLKSALESLLERVHGAHRKSCSSPRNYHRYANEVGLILDLNSEVYQREKTHHHQYARNKALLAFMICGVEQAYIREVVSMNPGRVCMLDHDGVVATGALSLPDWRGFTMKVKD</sequence>
<dbReference type="RefSeq" id="WP_001531628.1">
    <property type="nucleotide sequence ID" value="NZ_FUVV01000022.1"/>
</dbReference>
<reference evidence="3 4" key="2">
    <citation type="submission" date="2019-01" db="EMBL/GenBank/DDBJ databases">
        <title>Genomic analysis of febrile catheter-associated UTI E. coli isolates.</title>
        <authorList>
            <person name="Potter R."/>
            <person name="Zou Z."/>
            <person name="Henderson J."/>
            <person name="Dantas G."/>
        </authorList>
    </citation>
    <scope>NUCLEOTIDE SEQUENCE [LARGE SCALE GENOMIC DNA]</scope>
    <source>
        <strain evidence="3 4">29_CAASB</strain>
    </source>
</reference>
<evidence type="ECO:0000313" key="2">
    <source>
        <dbReference type="EMBL" id="HAH7767984.1"/>
    </source>
</evidence>
<dbReference type="Proteomes" id="UP000843571">
    <property type="component" value="Unassembled WGS sequence"/>
</dbReference>
<evidence type="ECO:0000313" key="1">
    <source>
        <dbReference type="EMBL" id="HAH4525786.1"/>
    </source>
</evidence>
<dbReference type="EMBL" id="SCJN01000017">
    <property type="protein sequence ID" value="RXD17661.1"/>
    <property type="molecule type" value="Genomic_DNA"/>
</dbReference>